<comment type="caution">
    <text evidence="1">The sequence shown here is derived from an EMBL/GenBank/DDBJ whole genome shotgun (WGS) entry which is preliminary data.</text>
</comment>
<evidence type="ECO:0000313" key="2">
    <source>
        <dbReference type="Proteomes" id="UP000813462"/>
    </source>
</evidence>
<gene>
    <name evidence="1" type="ORF">FEM48_Zijuj03G0195100</name>
</gene>
<dbReference type="EMBL" id="JAEACU010000003">
    <property type="protein sequence ID" value="KAH7538396.1"/>
    <property type="molecule type" value="Genomic_DNA"/>
</dbReference>
<protein>
    <submittedName>
        <fullName evidence="1">Uncharacterized protein</fullName>
    </submittedName>
</protein>
<reference evidence="1" key="1">
    <citation type="journal article" date="2021" name="Front. Plant Sci.">
        <title>Chromosome-Scale Genome Assembly for Chinese Sour Jujube and Insights Into Its Genome Evolution and Domestication Signature.</title>
        <authorList>
            <person name="Shen L.-Y."/>
            <person name="Luo H."/>
            <person name="Wang X.-L."/>
            <person name="Wang X.-M."/>
            <person name="Qiu X.-J."/>
            <person name="Liu H."/>
            <person name="Zhou S.-S."/>
            <person name="Jia K.-H."/>
            <person name="Nie S."/>
            <person name="Bao Y.-T."/>
            <person name="Zhang R.-G."/>
            <person name="Yun Q.-Z."/>
            <person name="Chai Y.-H."/>
            <person name="Lu J.-Y."/>
            <person name="Li Y."/>
            <person name="Zhao S.-W."/>
            <person name="Mao J.-F."/>
            <person name="Jia S.-G."/>
            <person name="Mao Y.-M."/>
        </authorList>
    </citation>
    <scope>NUCLEOTIDE SEQUENCE</scope>
    <source>
        <strain evidence="1">AT0</strain>
        <tissue evidence="1">Leaf</tissue>
    </source>
</reference>
<accession>A0A978VS71</accession>
<sequence>MDVKGVGSRDSDTVECSSGYKERTLFHLKLTIKFTRNAGFKGLIPHQLGNLSSLTHLGLQGHGYGYHPLDQAELYVENLHLLWWSSRNRVMVQTSSTIRRPKSQI</sequence>
<proteinExistence type="predicted"/>
<evidence type="ECO:0000313" key="1">
    <source>
        <dbReference type="EMBL" id="KAH7538396.1"/>
    </source>
</evidence>
<dbReference type="AlphaFoldDB" id="A0A978VS71"/>
<name>A0A978VS71_ZIZJJ</name>
<organism evidence="1 2">
    <name type="scientific">Ziziphus jujuba var. spinosa</name>
    <dbReference type="NCBI Taxonomy" id="714518"/>
    <lineage>
        <taxon>Eukaryota</taxon>
        <taxon>Viridiplantae</taxon>
        <taxon>Streptophyta</taxon>
        <taxon>Embryophyta</taxon>
        <taxon>Tracheophyta</taxon>
        <taxon>Spermatophyta</taxon>
        <taxon>Magnoliopsida</taxon>
        <taxon>eudicotyledons</taxon>
        <taxon>Gunneridae</taxon>
        <taxon>Pentapetalae</taxon>
        <taxon>rosids</taxon>
        <taxon>fabids</taxon>
        <taxon>Rosales</taxon>
        <taxon>Rhamnaceae</taxon>
        <taxon>Paliureae</taxon>
        <taxon>Ziziphus</taxon>
    </lineage>
</organism>
<dbReference type="Proteomes" id="UP000813462">
    <property type="component" value="Unassembled WGS sequence"/>
</dbReference>